<proteinExistence type="predicted"/>
<comment type="caution">
    <text evidence="1">The sequence shown here is derived from an EMBL/GenBank/DDBJ whole genome shotgun (WGS) entry which is preliminary data.</text>
</comment>
<sequence>MIDLYGIAGGLTEVINPFTQATLRVYDAEDGSRRQKPKYRDVPVEIEVQSLSGSDLQHLDNLNQTSEMRAVYIRGRISPLSEALQLGGDVLVFNNRQWLITQLIEEWGNGEWRKVVVTLQNDPA</sequence>
<evidence type="ECO:0000313" key="1">
    <source>
        <dbReference type="EMBL" id="MEE8658525.1"/>
    </source>
</evidence>
<dbReference type="EMBL" id="JAWJZY010000002">
    <property type="protein sequence ID" value="MEE8658525.1"/>
    <property type="molecule type" value="Genomic_DNA"/>
</dbReference>
<reference evidence="1 2" key="1">
    <citation type="submission" date="2023-10" db="EMBL/GenBank/DDBJ databases">
        <title>Sorlinia euscelidii gen. nov., sp. nov., an acetic acid bacteria isolated from the gut of Euscelidius variegatus emitter.</title>
        <authorList>
            <person name="Michoud G."/>
            <person name="Marasco R."/>
            <person name="Seferji K."/>
            <person name="Gonella E."/>
            <person name="Garuglieri E."/>
            <person name="Alma A."/>
            <person name="Mapelli F."/>
            <person name="Borin S."/>
            <person name="Daffonchio D."/>
            <person name="Crotti E."/>
        </authorList>
    </citation>
    <scope>NUCLEOTIDE SEQUENCE [LARGE SCALE GENOMIC DNA]</scope>
    <source>
        <strain evidence="1 2">EV16P</strain>
    </source>
</reference>
<protein>
    <submittedName>
        <fullName evidence="1">Phage protein</fullName>
    </submittedName>
</protein>
<dbReference type="Proteomes" id="UP001312908">
    <property type="component" value="Unassembled WGS sequence"/>
</dbReference>
<gene>
    <name evidence="1" type="ORF">DOFOFD_05825</name>
</gene>
<accession>A0ABU7U232</accession>
<keyword evidence="2" id="KW-1185">Reference proteome</keyword>
<organism evidence="1 2">
    <name type="scientific">Sorlinia euscelidii</name>
    <dbReference type="NCBI Taxonomy" id="3081148"/>
    <lineage>
        <taxon>Bacteria</taxon>
        <taxon>Pseudomonadati</taxon>
        <taxon>Pseudomonadota</taxon>
        <taxon>Alphaproteobacteria</taxon>
        <taxon>Acetobacterales</taxon>
        <taxon>Acetobacteraceae</taxon>
        <taxon>Sorlinia</taxon>
    </lineage>
</organism>
<evidence type="ECO:0000313" key="2">
    <source>
        <dbReference type="Proteomes" id="UP001312908"/>
    </source>
</evidence>
<name>A0ABU7U232_9PROT</name>